<comment type="caution">
    <text evidence="2">The sequence shown here is derived from an EMBL/GenBank/DDBJ whole genome shotgun (WGS) entry which is preliminary data.</text>
</comment>
<keyword evidence="3" id="KW-1185">Reference proteome</keyword>
<gene>
    <name evidence="2" type="ORF">N0F65_002445</name>
</gene>
<sequence>MSGMQLHFILNSTAPTAGPTIRHTTTHDMAPSTKPPTRTLRPRRPRLEAHNNTNINNPADASRVPPTAIAAATTTKRSTNASRRPRSKAPPPSTAPKHTSSNSTVDRQERTRHLQNLRQRRYRARKKCSRSARVTQLSDLQQANAAVESEIHSLLHTLQARIGQ</sequence>
<evidence type="ECO:0000256" key="1">
    <source>
        <dbReference type="SAM" id="MobiDB-lite"/>
    </source>
</evidence>
<dbReference type="Proteomes" id="UP001146120">
    <property type="component" value="Unassembled WGS sequence"/>
</dbReference>
<dbReference type="AlphaFoldDB" id="A0AAV2YJL7"/>
<feature type="region of interest" description="Disordered" evidence="1">
    <location>
        <begin position="13"/>
        <end position="110"/>
    </location>
</feature>
<accession>A0AAV2YJL7</accession>
<proteinExistence type="predicted"/>
<reference evidence="2" key="1">
    <citation type="submission" date="2022-11" db="EMBL/GenBank/DDBJ databases">
        <authorList>
            <person name="Morgan W.R."/>
            <person name="Tartar A."/>
        </authorList>
    </citation>
    <scope>NUCLEOTIDE SEQUENCE</scope>
    <source>
        <strain evidence="2">ARSEF 373</strain>
    </source>
</reference>
<reference evidence="2" key="2">
    <citation type="journal article" date="2023" name="Microbiol Resour">
        <title>Decontamination and Annotation of the Draft Genome Sequence of the Oomycete Lagenidium giganteum ARSEF 373.</title>
        <authorList>
            <person name="Morgan W.R."/>
            <person name="Tartar A."/>
        </authorList>
    </citation>
    <scope>NUCLEOTIDE SEQUENCE</scope>
    <source>
        <strain evidence="2">ARSEF 373</strain>
    </source>
</reference>
<organism evidence="2 3">
    <name type="scientific">Lagenidium giganteum</name>
    <dbReference type="NCBI Taxonomy" id="4803"/>
    <lineage>
        <taxon>Eukaryota</taxon>
        <taxon>Sar</taxon>
        <taxon>Stramenopiles</taxon>
        <taxon>Oomycota</taxon>
        <taxon>Peronosporomycetes</taxon>
        <taxon>Pythiales</taxon>
        <taxon>Pythiaceae</taxon>
    </lineage>
</organism>
<evidence type="ECO:0000313" key="2">
    <source>
        <dbReference type="EMBL" id="DAZ93519.1"/>
    </source>
</evidence>
<evidence type="ECO:0000313" key="3">
    <source>
        <dbReference type="Proteomes" id="UP001146120"/>
    </source>
</evidence>
<dbReference type="EMBL" id="DAKRPA010000310">
    <property type="protein sequence ID" value="DAZ93519.1"/>
    <property type="molecule type" value="Genomic_DNA"/>
</dbReference>
<feature type="compositionally biased region" description="Polar residues" evidence="1">
    <location>
        <begin position="50"/>
        <end position="59"/>
    </location>
</feature>
<protein>
    <recommendedName>
        <fullName evidence="4">BZIP domain-containing protein</fullName>
    </recommendedName>
</protein>
<evidence type="ECO:0008006" key="4">
    <source>
        <dbReference type="Google" id="ProtNLM"/>
    </source>
</evidence>
<name>A0AAV2YJL7_9STRA</name>